<evidence type="ECO:0000256" key="1">
    <source>
        <dbReference type="SAM" id="SignalP"/>
    </source>
</evidence>
<name>A0A9W4UBY8_9PLEO</name>
<gene>
    <name evidence="2" type="ORF">PDIGIT_LOCUS6560</name>
</gene>
<dbReference type="OrthoDB" id="3796197at2759"/>
<evidence type="ECO:0000313" key="2">
    <source>
        <dbReference type="EMBL" id="CAI6333518.1"/>
    </source>
</evidence>
<accession>A0A9W4UBY8</accession>
<evidence type="ECO:0000313" key="3">
    <source>
        <dbReference type="Proteomes" id="UP001152607"/>
    </source>
</evidence>
<dbReference type="EMBL" id="CAOQHR010000004">
    <property type="protein sequence ID" value="CAI6333518.1"/>
    <property type="molecule type" value="Genomic_DNA"/>
</dbReference>
<proteinExistence type="predicted"/>
<keyword evidence="3" id="KW-1185">Reference proteome</keyword>
<keyword evidence="1" id="KW-0732">Signal</keyword>
<comment type="caution">
    <text evidence="2">The sequence shown here is derived from an EMBL/GenBank/DDBJ whole genome shotgun (WGS) entry which is preliminary data.</text>
</comment>
<protein>
    <submittedName>
        <fullName evidence="2">Uncharacterized protein</fullName>
    </submittedName>
</protein>
<reference evidence="2" key="1">
    <citation type="submission" date="2023-01" db="EMBL/GenBank/DDBJ databases">
        <authorList>
            <person name="Van Ghelder C."/>
            <person name="Rancurel C."/>
        </authorList>
    </citation>
    <scope>NUCLEOTIDE SEQUENCE</scope>
    <source>
        <strain evidence="2">CNCM I-4278</strain>
    </source>
</reference>
<dbReference type="AlphaFoldDB" id="A0A9W4UBY8"/>
<feature type="signal peptide" evidence="1">
    <location>
        <begin position="1"/>
        <end position="20"/>
    </location>
</feature>
<dbReference type="Proteomes" id="UP001152607">
    <property type="component" value="Unassembled WGS sequence"/>
</dbReference>
<sequence>MLLSSIKLALLASLAALGSAEDSKWCDFYKGADGGEPPFAPSMNVGYGGKDNKWGDYDCASRWQEGDPIIGVEAWTSRASVEAIQFFFASGETTRLYGKIPTPGGEHEGWHEKKIWDAGSSVEVRVFGNKNQLGRKGDDAFKSNAIGKLEIFQNNKAIFSIEAKHSPDMQPDYAHFNQGAGIIMGVRIRDKDWITNLDFQMLRSKVPKNGLKVIKIDPKTTIEEANAKQMGVDQKSLASVYYVNNNKPGGANVTWKFGNSKGLKTSQVETWARGHTFGFGLEMMVGGEAGIPLVTKGKVEITAKANYEYQTTKTTSTNHEDTDTLSWDISSGTTSNMLEPQKAMHCTSWCLAGRFDSDFDSVIEASMDDGGKFQYRMRGNIVTVSYTEAVASCREVDIKSVPNNAEMGDVENVKKRRSISYQA</sequence>
<feature type="chain" id="PRO_5040859038" evidence="1">
    <location>
        <begin position="21"/>
        <end position="423"/>
    </location>
</feature>
<dbReference type="SUPFAM" id="SSF56973">
    <property type="entry name" value="Aerolisin/ETX pore-forming domain"/>
    <property type="match status" value="1"/>
</dbReference>
<organism evidence="2 3">
    <name type="scientific">Periconia digitata</name>
    <dbReference type="NCBI Taxonomy" id="1303443"/>
    <lineage>
        <taxon>Eukaryota</taxon>
        <taxon>Fungi</taxon>
        <taxon>Dikarya</taxon>
        <taxon>Ascomycota</taxon>
        <taxon>Pezizomycotina</taxon>
        <taxon>Dothideomycetes</taxon>
        <taxon>Pleosporomycetidae</taxon>
        <taxon>Pleosporales</taxon>
        <taxon>Massarineae</taxon>
        <taxon>Periconiaceae</taxon>
        <taxon>Periconia</taxon>
    </lineage>
</organism>
<dbReference type="Gene3D" id="2.170.15.10">
    <property type="entry name" value="Proaerolysin, chain A, domain 3"/>
    <property type="match status" value="1"/>
</dbReference>